<dbReference type="RefSeq" id="WP_013193097.1">
    <property type="nucleotide sequence ID" value="NC_014248.1"/>
</dbReference>
<keyword evidence="2" id="KW-1185">Reference proteome</keyword>
<reference evidence="1 2" key="1">
    <citation type="journal article" date="2010" name="PLoS ONE">
        <title>Genome erosion in a nitrogen-fixing vertically transmitted endosymbiotic multicellular cyanobacterium.</title>
        <authorList>
            <person name="Ran L."/>
            <person name="Larsson J."/>
            <person name="Vigil-Stenman T."/>
            <person name="Nylander J.A."/>
            <person name="Ininbergs K."/>
            <person name="Zheng W.W."/>
            <person name="Lapidus A."/>
            <person name="Lowry S."/>
            <person name="Haselkorn R."/>
            <person name="Bergman B."/>
        </authorList>
    </citation>
    <scope>NUCLEOTIDE SEQUENCE [LARGE SCALE GENOMIC DNA]</scope>
    <source>
        <strain evidence="1 2">0708</strain>
    </source>
</reference>
<dbReference type="KEGG" id="naz:Aazo_4957"/>
<dbReference type="Proteomes" id="UP000001511">
    <property type="component" value="Chromosome"/>
</dbReference>
<protein>
    <submittedName>
        <fullName evidence="1">Uncharacterized protein</fullName>
    </submittedName>
</protein>
<dbReference type="EMBL" id="CP002059">
    <property type="protein sequence ID" value="ADI66087.1"/>
    <property type="molecule type" value="Genomic_DNA"/>
</dbReference>
<evidence type="ECO:0000313" key="1">
    <source>
        <dbReference type="EMBL" id="ADI66087.1"/>
    </source>
</evidence>
<accession>D7DZ66</accession>
<sequence length="54" mass="6176">MIDEGITVTDVIEKADKIQNYPQSSDIEEQQLSLAYIDDEKITNENHPLTLLDK</sequence>
<dbReference type="HOGENOM" id="CLU_3045901_0_0_3"/>
<proteinExistence type="predicted"/>
<gene>
    <name evidence="1" type="ordered locus">Aazo_4957</name>
</gene>
<name>D7DZ66_NOSA0</name>
<organism evidence="1 2">
    <name type="scientific">Nostoc azollae (strain 0708)</name>
    <name type="common">Anabaena azollae (strain 0708)</name>
    <dbReference type="NCBI Taxonomy" id="551115"/>
    <lineage>
        <taxon>Bacteria</taxon>
        <taxon>Bacillati</taxon>
        <taxon>Cyanobacteriota</taxon>
        <taxon>Cyanophyceae</taxon>
        <taxon>Nostocales</taxon>
        <taxon>Nostocaceae</taxon>
        <taxon>Trichormus</taxon>
    </lineage>
</organism>
<evidence type="ECO:0000313" key="2">
    <source>
        <dbReference type="Proteomes" id="UP000001511"/>
    </source>
</evidence>
<dbReference type="AlphaFoldDB" id="D7DZ66"/>